<gene>
    <name evidence="2" type="ORF">FisN_10Hu408</name>
</gene>
<dbReference type="EMBL" id="BDSP01000105">
    <property type="protein sequence ID" value="GAX16377.1"/>
    <property type="molecule type" value="Genomic_DNA"/>
</dbReference>
<dbReference type="Proteomes" id="UP000198406">
    <property type="component" value="Unassembled WGS sequence"/>
</dbReference>
<accession>A0A1Z5JQU0</accession>
<sequence length="575" mass="65245">MRSLLSSATKMEQSNNNDALFKCIEKEHYTAEQKSYRLASLAEKLPLHRLLREPIDLQELDLGNGYPLTLWRDNGTILCVGSYAHQEYHERCVTFFLNKIGRHAVNCAIYGKTDAAIAETATWFWSLKHPEITGALLRIDHYCKSDYVERPYGPKFNFASLRAEQLAQVLDSNPTRCLCLSTSVITAEQGHVLGSRSYPVIMILMEARDGLGFSDGGASFVDALEENQQSPFGMLDFRCPTDKMPMIRLNLHRLLTLENKIKTLKLPVLEEELHFLPLMAHVNCLDYKIHAKDMKPEDFSSLEITTENLNLEINFDYVERRVAGTLVVAFLNRLAGLGHFLRLDFSFSNYWNRLQEGDEPLVVQALIHMINKNTKLIYLDLRAFLFLFDKAPNLETVFQALEVHSGLREIVLHDYPPDYNTYSGNDDSSHESLPPDYSLLERLLSRNRKIEICDHQGNIFTNGSSIDVLYALNKFYNGSAKLTKEKSELRSLLVLKALTGSGSRNFQNTALLLSNHPDVLFESIQGVNWEDFVASEPELDDGLTDSASHSQGTVRSKRERTTLSPFVGKKAARKV</sequence>
<dbReference type="AlphaFoldDB" id="A0A1Z5JQU0"/>
<evidence type="ECO:0000256" key="1">
    <source>
        <dbReference type="SAM" id="MobiDB-lite"/>
    </source>
</evidence>
<reference evidence="2 3" key="1">
    <citation type="journal article" date="2015" name="Plant Cell">
        <title>Oil accumulation by the oleaginous diatom Fistulifera solaris as revealed by the genome and transcriptome.</title>
        <authorList>
            <person name="Tanaka T."/>
            <person name="Maeda Y."/>
            <person name="Veluchamy A."/>
            <person name="Tanaka M."/>
            <person name="Abida H."/>
            <person name="Marechal E."/>
            <person name="Bowler C."/>
            <person name="Muto M."/>
            <person name="Sunaga Y."/>
            <person name="Tanaka M."/>
            <person name="Yoshino T."/>
            <person name="Taniguchi T."/>
            <person name="Fukuda Y."/>
            <person name="Nemoto M."/>
            <person name="Matsumoto M."/>
            <person name="Wong P.S."/>
            <person name="Aburatani S."/>
            <person name="Fujibuchi W."/>
        </authorList>
    </citation>
    <scope>NUCLEOTIDE SEQUENCE [LARGE SCALE GENOMIC DNA]</scope>
    <source>
        <strain evidence="2 3">JPCC DA0580</strain>
    </source>
</reference>
<comment type="caution">
    <text evidence="2">The sequence shown here is derived from an EMBL/GenBank/DDBJ whole genome shotgun (WGS) entry which is preliminary data.</text>
</comment>
<protein>
    <submittedName>
        <fullName evidence="2">Uncharacterized protein</fullName>
    </submittedName>
</protein>
<organism evidence="2 3">
    <name type="scientific">Fistulifera solaris</name>
    <name type="common">Oleaginous diatom</name>
    <dbReference type="NCBI Taxonomy" id="1519565"/>
    <lineage>
        <taxon>Eukaryota</taxon>
        <taxon>Sar</taxon>
        <taxon>Stramenopiles</taxon>
        <taxon>Ochrophyta</taxon>
        <taxon>Bacillariophyta</taxon>
        <taxon>Bacillariophyceae</taxon>
        <taxon>Bacillariophycidae</taxon>
        <taxon>Naviculales</taxon>
        <taxon>Naviculaceae</taxon>
        <taxon>Fistulifera</taxon>
    </lineage>
</organism>
<name>A0A1Z5JQU0_FISSO</name>
<dbReference type="InParanoid" id="A0A1Z5JQU0"/>
<keyword evidence="3" id="KW-1185">Reference proteome</keyword>
<feature type="compositionally biased region" description="Polar residues" evidence="1">
    <location>
        <begin position="545"/>
        <end position="554"/>
    </location>
</feature>
<feature type="region of interest" description="Disordered" evidence="1">
    <location>
        <begin position="540"/>
        <end position="561"/>
    </location>
</feature>
<evidence type="ECO:0000313" key="3">
    <source>
        <dbReference type="Proteomes" id="UP000198406"/>
    </source>
</evidence>
<evidence type="ECO:0000313" key="2">
    <source>
        <dbReference type="EMBL" id="GAX16377.1"/>
    </source>
</evidence>
<proteinExistence type="predicted"/>